<proteinExistence type="predicted"/>
<dbReference type="PANTHER" id="PTHR42852:SF6">
    <property type="entry name" value="THIOL:DISULFIDE INTERCHANGE PROTEIN DSBE"/>
    <property type="match status" value="1"/>
</dbReference>
<comment type="caution">
    <text evidence="6">The sequence shown here is derived from an EMBL/GenBank/DDBJ whole genome shotgun (WGS) entry which is preliminary data.</text>
</comment>
<dbReference type="InterPro" id="IPR000866">
    <property type="entry name" value="AhpC/TSA"/>
</dbReference>
<dbReference type="CDD" id="cd02966">
    <property type="entry name" value="TlpA_like_family"/>
    <property type="match status" value="1"/>
</dbReference>
<evidence type="ECO:0000313" key="7">
    <source>
        <dbReference type="Proteomes" id="UP001176883"/>
    </source>
</evidence>
<sequence>MNTKNLFRVIVLFFSLSGCTENNNSIELPLKTVEGYGPFYLGLGYLNWTPLKEKKEWNKTEIKTKGIPASWKVSNVDQIWFDGQQFAYQNYLNKKLSKKFFDRLVKSWDIDFKKKPLSKKSIKCFVHIAFGKTQNDELQFIVDSNNNNDFSDDPINTASVFSLKENIDHQQLLKLAIDIEYEKFTESGVKKVKSKVIIFATPGGDLTYHIPYHAKTTFKGTPIYVSFGFVLQNYSNGGKFALHSYDDSSDFFTLEPNEYIYNENEVFKIIGVNTYKEALTLEKMSTDTILYSTQIGSRPHPLKMKKFLSNDSITLDDYKGKFLFIDFWGTWCAPCIKDLPNIIKAYDKIDKNEIDFLSIAVYDKIDNLQVAIHKFGLKWSQVLENDSNQARKLYNVKSFPTTILLNKEGIIVAKNLRGEHLLDTLNYYINNKQ</sequence>
<evidence type="ECO:0000256" key="2">
    <source>
        <dbReference type="ARBA" id="ARBA00022748"/>
    </source>
</evidence>
<feature type="domain" description="Thioredoxin" evidence="5">
    <location>
        <begin position="293"/>
        <end position="433"/>
    </location>
</feature>
<protein>
    <submittedName>
        <fullName evidence="6">TlpA disulfide reductase family protein</fullName>
    </submittedName>
</protein>
<reference evidence="6" key="1">
    <citation type="submission" date="2023-07" db="EMBL/GenBank/DDBJ databases">
        <title>Two novel species in the genus Flavivirga.</title>
        <authorList>
            <person name="Kwon K."/>
        </authorList>
    </citation>
    <scope>NUCLEOTIDE SEQUENCE</scope>
    <source>
        <strain evidence="6">KCTC 52353</strain>
    </source>
</reference>
<name>A0ABT8W9W5_9FLAO</name>
<dbReference type="SUPFAM" id="SSF52833">
    <property type="entry name" value="Thioredoxin-like"/>
    <property type="match status" value="1"/>
</dbReference>
<dbReference type="Pfam" id="PF00578">
    <property type="entry name" value="AhpC-TSA"/>
    <property type="match status" value="1"/>
</dbReference>
<accession>A0ABT8W9W5</accession>
<organism evidence="6 7">
    <name type="scientific">Flavivirga aquimarina</name>
    <dbReference type="NCBI Taxonomy" id="2027862"/>
    <lineage>
        <taxon>Bacteria</taxon>
        <taxon>Pseudomonadati</taxon>
        <taxon>Bacteroidota</taxon>
        <taxon>Flavobacteriia</taxon>
        <taxon>Flavobacteriales</taxon>
        <taxon>Flavobacteriaceae</taxon>
        <taxon>Flavivirga</taxon>
    </lineage>
</organism>
<evidence type="ECO:0000256" key="3">
    <source>
        <dbReference type="ARBA" id="ARBA00023157"/>
    </source>
</evidence>
<dbReference type="Gene3D" id="3.40.30.10">
    <property type="entry name" value="Glutaredoxin"/>
    <property type="match status" value="1"/>
</dbReference>
<dbReference type="PANTHER" id="PTHR42852">
    <property type="entry name" value="THIOL:DISULFIDE INTERCHANGE PROTEIN DSBE"/>
    <property type="match status" value="1"/>
</dbReference>
<evidence type="ECO:0000313" key="6">
    <source>
        <dbReference type="EMBL" id="MDO5969886.1"/>
    </source>
</evidence>
<comment type="subcellular location">
    <subcellularLocation>
        <location evidence="1">Cell envelope</location>
    </subcellularLocation>
</comment>
<dbReference type="EMBL" id="JAUOEK010000099">
    <property type="protein sequence ID" value="MDO5969886.1"/>
    <property type="molecule type" value="Genomic_DNA"/>
</dbReference>
<evidence type="ECO:0000256" key="1">
    <source>
        <dbReference type="ARBA" id="ARBA00004196"/>
    </source>
</evidence>
<gene>
    <name evidence="6" type="ORF">Q4Q35_08700</name>
</gene>
<dbReference type="InterPro" id="IPR036249">
    <property type="entry name" value="Thioredoxin-like_sf"/>
</dbReference>
<dbReference type="RefSeq" id="WP_303277580.1">
    <property type="nucleotide sequence ID" value="NZ_JAUOEK010000099.1"/>
</dbReference>
<keyword evidence="7" id="KW-1185">Reference proteome</keyword>
<dbReference type="Proteomes" id="UP001176883">
    <property type="component" value="Unassembled WGS sequence"/>
</dbReference>
<keyword evidence="2" id="KW-0201">Cytochrome c-type biogenesis</keyword>
<evidence type="ECO:0000259" key="5">
    <source>
        <dbReference type="PROSITE" id="PS51352"/>
    </source>
</evidence>
<dbReference type="InterPro" id="IPR013766">
    <property type="entry name" value="Thioredoxin_domain"/>
</dbReference>
<evidence type="ECO:0000256" key="4">
    <source>
        <dbReference type="ARBA" id="ARBA00023284"/>
    </source>
</evidence>
<dbReference type="PROSITE" id="PS51257">
    <property type="entry name" value="PROKAR_LIPOPROTEIN"/>
    <property type="match status" value="1"/>
</dbReference>
<dbReference type="PROSITE" id="PS51352">
    <property type="entry name" value="THIOREDOXIN_2"/>
    <property type="match status" value="1"/>
</dbReference>
<keyword evidence="3" id="KW-1015">Disulfide bond</keyword>
<keyword evidence="4" id="KW-0676">Redox-active center</keyword>
<dbReference type="InterPro" id="IPR050553">
    <property type="entry name" value="Thioredoxin_ResA/DsbE_sf"/>
</dbReference>